<dbReference type="PANTHER" id="PTHR43792:SF16">
    <property type="entry name" value="N-ACETYLTRANSFERASE DOMAIN-CONTAINING PROTEIN"/>
    <property type="match status" value="1"/>
</dbReference>
<dbReference type="InterPro" id="IPR051531">
    <property type="entry name" value="N-acetyltransferase"/>
</dbReference>
<evidence type="ECO:0000259" key="1">
    <source>
        <dbReference type="PROSITE" id="PS51186"/>
    </source>
</evidence>
<keyword evidence="2" id="KW-0808">Transferase</keyword>
<accession>A0A1C5GQN1</accession>
<dbReference type="InterPro" id="IPR016181">
    <property type="entry name" value="Acyl_CoA_acyltransferase"/>
</dbReference>
<dbReference type="Pfam" id="PF13302">
    <property type="entry name" value="Acetyltransf_3"/>
    <property type="match status" value="1"/>
</dbReference>
<keyword evidence="3" id="KW-1185">Reference proteome</keyword>
<gene>
    <name evidence="2" type="ORF">GA0070614_0166</name>
</gene>
<dbReference type="EMBL" id="LT607753">
    <property type="protein sequence ID" value="SCG35411.1"/>
    <property type="molecule type" value="Genomic_DNA"/>
</dbReference>
<dbReference type="InterPro" id="IPR000182">
    <property type="entry name" value="GNAT_dom"/>
</dbReference>
<dbReference type="AlphaFoldDB" id="A0A1C5GQN1"/>
<dbReference type="SUPFAM" id="SSF55729">
    <property type="entry name" value="Acyl-CoA N-acyltransferases (Nat)"/>
    <property type="match status" value="1"/>
</dbReference>
<reference evidence="3" key="1">
    <citation type="submission" date="2016-06" db="EMBL/GenBank/DDBJ databases">
        <authorList>
            <person name="Varghese N."/>
            <person name="Submissions Spin"/>
        </authorList>
    </citation>
    <scope>NUCLEOTIDE SEQUENCE [LARGE SCALE GENOMIC DNA]</scope>
    <source>
        <strain evidence="3">DSM 45161</strain>
    </source>
</reference>
<dbReference type="Gene3D" id="3.40.630.30">
    <property type="match status" value="1"/>
</dbReference>
<sequence>MSMTLRAPATAHAPALVLRPWRDDDVDALLRAHRDPTLRARVREPLTTPAQARRWVARSRQGWAADRRFCFAVCEVTGDAERLVGTVLLKEVVPGRSAAEVGYWTTADARGRGVAPRALEAVTRWAFTRFAATGLTCLELLHQVDNPASCRVAEKTGYDFVEVLPARPPFPLDGHRHVRRHTR</sequence>
<dbReference type="PANTHER" id="PTHR43792">
    <property type="entry name" value="GNAT FAMILY, PUTATIVE (AFU_ORTHOLOGUE AFUA_3G00765)-RELATED-RELATED"/>
    <property type="match status" value="1"/>
</dbReference>
<evidence type="ECO:0000313" key="2">
    <source>
        <dbReference type="EMBL" id="SCG35411.1"/>
    </source>
</evidence>
<proteinExistence type="predicted"/>
<dbReference type="PROSITE" id="PS51186">
    <property type="entry name" value="GNAT"/>
    <property type="match status" value="1"/>
</dbReference>
<dbReference type="GO" id="GO:0016747">
    <property type="term" value="F:acyltransferase activity, transferring groups other than amino-acyl groups"/>
    <property type="evidence" value="ECO:0007669"/>
    <property type="project" value="InterPro"/>
</dbReference>
<organism evidence="2 3">
    <name type="scientific">Micromonospora coxensis</name>
    <dbReference type="NCBI Taxonomy" id="356852"/>
    <lineage>
        <taxon>Bacteria</taxon>
        <taxon>Bacillati</taxon>
        <taxon>Actinomycetota</taxon>
        <taxon>Actinomycetes</taxon>
        <taxon>Micromonosporales</taxon>
        <taxon>Micromonosporaceae</taxon>
        <taxon>Micromonospora</taxon>
    </lineage>
</organism>
<dbReference type="OrthoDB" id="2061990at2"/>
<evidence type="ECO:0000313" key="3">
    <source>
        <dbReference type="Proteomes" id="UP000198215"/>
    </source>
</evidence>
<feature type="domain" description="N-acetyltransferase" evidence="1">
    <location>
        <begin position="16"/>
        <end position="183"/>
    </location>
</feature>
<name>A0A1C5GQN1_9ACTN</name>
<dbReference type="Proteomes" id="UP000198215">
    <property type="component" value="Chromosome I"/>
</dbReference>
<protein>
    <submittedName>
        <fullName evidence="2">Protein N-acetyltransferase, RimJ/RimL family</fullName>
    </submittedName>
</protein>
<dbReference type="RefSeq" id="WP_088974183.1">
    <property type="nucleotide sequence ID" value="NZ_LT607753.1"/>
</dbReference>